<sequence length="420" mass="43544" precursor="true">MRLPALSRLPALAMALAVALGAAAPAQAADPAVGVVPGASARDESGVRVDIRKSVARKRAFAGQDDGGPTRGGVTSRIKDLTDIEGVRENQLVGYGLVVGLNGTGDSLNAAPFTKQSLQSMLERLGVNTRGATLRTKNVAAVMVTANLPPFGTQGTRLDVTVSALGDATSLQGGTLIVTPLMGADGEVYSVAQGSVAVIGFNAQGEAAQIVRGVPTTGRISNGGLIEREIPFSLANLTTVRLALRNPDLTTARRIAAGINDFIGSGVAEPLDPSTVAIQVPKNFQGNIVQLLTEIEQLRVEPDQIAKIVIDERSGIIVMGQDVRVSTVAVAQGNLTVTITEDPIVSQPEPFSDGETTVVPRTSVSVDTDANRRLAVLREGVNLRQLVDGLNAIGVGPRDLIAILQAIKAAGALQAEIEVM</sequence>
<feature type="chain" id="PRO_5041031648" description="Flagellar P-ring protein" evidence="8">
    <location>
        <begin position="29"/>
        <end position="420"/>
    </location>
</feature>
<keyword evidence="9" id="KW-0969">Cilium</keyword>
<organism evidence="9 10">
    <name type="scientific">Methylopila turkensis</name>
    <dbReference type="NCBI Taxonomy" id="1437816"/>
    <lineage>
        <taxon>Bacteria</taxon>
        <taxon>Pseudomonadati</taxon>
        <taxon>Pseudomonadota</taxon>
        <taxon>Alphaproteobacteria</taxon>
        <taxon>Hyphomicrobiales</taxon>
        <taxon>Methylopilaceae</taxon>
        <taxon>Methylopila</taxon>
    </lineage>
</organism>
<keyword evidence="9" id="KW-0282">Flagellum</keyword>
<dbReference type="PANTHER" id="PTHR30381:SF0">
    <property type="entry name" value="FLAGELLAR P-RING PROTEIN"/>
    <property type="match status" value="1"/>
</dbReference>
<dbReference type="EMBL" id="BSFL01000001">
    <property type="protein sequence ID" value="GLK78796.1"/>
    <property type="molecule type" value="Genomic_DNA"/>
</dbReference>
<proteinExistence type="inferred from homology"/>
<evidence type="ECO:0000256" key="5">
    <source>
        <dbReference type="ARBA" id="ARBA00022764"/>
    </source>
</evidence>
<dbReference type="NCBIfam" id="NF003676">
    <property type="entry name" value="PRK05303.1"/>
    <property type="match status" value="1"/>
</dbReference>
<dbReference type="PRINTS" id="PR01010">
    <property type="entry name" value="FLGPRINGFLGI"/>
</dbReference>
<name>A0A9W6JJF9_9HYPH</name>
<evidence type="ECO:0000256" key="4">
    <source>
        <dbReference type="ARBA" id="ARBA00022729"/>
    </source>
</evidence>
<evidence type="ECO:0000256" key="2">
    <source>
        <dbReference type="ARBA" id="ARBA00004117"/>
    </source>
</evidence>
<evidence type="ECO:0000256" key="1">
    <source>
        <dbReference type="ARBA" id="ARBA00002591"/>
    </source>
</evidence>
<keyword evidence="5" id="KW-0574">Periplasm</keyword>
<accession>A0A9W6JJF9</accession>
<reference evidence="9" key="1">
    <citation type="journal article" date="2014" name="Int. J. Syst. Evol. Microbiol.">
        <title>Complete genome sequence of Corynebacterium casei LMG S-19264T (=DSM 44701T), isolated from a smear-ripened cheese.</title>
        <authorList>
            <consortium name="US DOE Joint Genome Institute (JGI-PGF)"/>
            <person name="Walter F."/>
            <person name="Albersmeier A."/>
            <person name="Kalinowski J."/>
            <person name="Ruckert C."/>
        </authorList>
    </citation>
    <scope>NUCLEOTIDE SEQUENCE</scope>
    <source>
        <strain evidence="9">VKM B-2748</strain>
    </source>
</reference>
<dbReference type="HAMAP" id="MF_00416">
    <property type="entry name" value="FlgI"/>
    <property type="match status" value="1"/>
</dbReference>
<feature type="signal peptide" evidence="8">
    <location>
        <begin position="1"/>
        <end position="28"/>
    </location>
</feature>
<keyword evidence="10" id="KW-1185">Reference proteome</keyword>
<comment type="function">
    <text evidence="1 8">Assembles around the rod to form the L-ring and probably protects the motor/basal body from shearing forces during rotation.</text>
</comment>
<evidence type="ECO:0000256" key="3">
    <source>
        <dbReference type="ARBA" id="ARBA00019515"/>
    </source>
</evidence>
<dbReference type="RefSeq" id="WP_271199301.1">
    <property type="nucleotide sequence ID" value="NZ_BSFL01000001.1"/>
</dbReference>
<comment type="similarity">
    <text evidence="8">Belongs to the FlgI family.</text>
</comment>
<keyword evidence="6 8" id="KW-0975">Bacterial flagellum</keyword>
<dbReference type="InterPro" id="IPR001782">
    <property type="entry name" value="Flag_FlgI"/>
</dbReference>
<comment type="caution">
    <text evidence="9">The sequence shown here is derived from an EMBL/GenBank/DDBJ whole genome shotgun (WGS) entry which is preliminary data.</text>
</comment>
<dbReference type="GO" id="GO:0005198">
    <property type="term" value="F:structural molecule activity"/>
    <property type="evidence" value="ECO:0007669"/>
    <property type="project" value="InterPro"/>
</dbReference>
<evidence type="ECO:0000256" key="7">
    <source>
        <dbReference type="ARBA" id="ARBA00032344"/>
    </source>
</evidence>
<comment type="subunit">
    <text evidence="8">The basal body constitutes a major portion of the flagellar organelle and consists of four rings (L,P,S, and M) mounted on a central rod.</text>
</comment>
<dbReference type="AlphaFoldDB" id="A0A9W6JJF9"/>
<comment type="subcellular location">
    <subcellularLocation>
        <location evidence="2 8">Bacterial flagellum basal body</location>
    </subcellularLocation>
</comment>
<reference evidence="9" key="2">
    <citation type="submission" date="2023-01" db="EMBL/GenBank/DDBJ databases">
        <authorList>
            <person name="Sun Q."/>
            <person name="Evtushenko L."/>
        </authorList>
    </citation>
    <scope>NUCLEOTIDE SEQUENCE</scope>
    <source>
        <strain evidence="9">VKM B-2748</strain>
    </source>
</reference>
<dbReference type="PANTHER" id="PTHR30381">
    <property type="entry name" value="FLAGELLAR P-RING PERIPLASMIC PROTEIN FLGI"/>
    <property type="match status" value="1"/>
</dbReference>
<dbReference type="Proteomes" id="UP001143309">
    <property type="component" value="Unassembled WGS sequence"/>
</dbReference>
<evidence type="ECO:0000256" key="6">
    <source>
        <dbReference type="ARBA" id="ARBA00023143"/>
    </source>
</evidence>
<evidence type="ECO:0000313" key="10">
    <source>
        <dbReference type="Proteomes" id="UP001143309"/>
    </source>
</evidence>
<keyword evidence="9" id="KW-0966">Cell projection</keyword>
<dbReference type="GO" id="GO:0071973">
    <property type="term" value="P:bacterial-type flagellum-dependent cell motility"/>
    <property type="evidence" value="ECO:0007669"/>
    <property type="project" value="InterPro"/>
</dbReference>
<protein>
    <recommendedName>
        <fullName evidence="3 8">Flagellar P-ring protein</fullName>
    </recommendedName>
    <alternativeName>
        <fullName evidence="7 8">Basal body P-ring protein</fullName>
    </alternativeName>
</protein>
<dbReference type="GO" id="GO:0030288">
    <property type="term" value="C:outer membrane-bounded periplasmic space"/>
    <property type="evidence" value="ECO:0007669"/>
    <property type="project" value="InterPro"/>
</dbReference>
<gene>
    <name evidence="9" type="primary">flgI1</name>
    <name evidence="8" type="synonym">flgI</name>
    <name evidence="9" type="ORF">GCM10008174_05370</name>
</gene>
<evidence type="ECO:0000313" key="9">
    <source>
        <dbReference type="EMBL" id="GLK78796.1"/>
    </source>
</evidence>
<dbReference type="Pfam" id="PF02119">
    <property type="entry name" value="FlgI"/>
    <property type="match status" value="1"/>
</dbReference>
<dbReference type="GO" id="GO:0009428">
    <property type="term" value="C:bacterial-type flagellum basal body, distal rod, P ring"/>
    <property type="evidence" value="ECO:0007669"/>
    <property type="project" value="InterPro"/>
</dbReference>
<evidence type="ECO:0000256" key="8">
    <source>
        <dbReference type="HAMAP-Rule" id="MF_00416"/>
    </source>
</evidence>
<keyword evidence="4 8" id="KW-0732">Signal</keyword>